<keyword evidence="2" id="KW-1185">Reference proteome</keyword>
<evidence type="ECO:0008006" key="3">
    <source>
        <dbReference type="Google" id="ProtNLM"/>
    </source>
</evidence>
<proteinExistence type="predicted"/>
<evidence type="ECO:0000313" key="1">
    <source>
        <dbReference type="EnsemblProtists" id="EOD22515"/>
    </source>
</evidence>
<reference evidence="1" key="2">
    <citation type="submission" date="2024-10" db="UniProtKB">
        <authorList>
            <consortium name="EnsemblProtists"/>
        </authorList>
    </citation>
    <scope>IDENTIFICATION</scope>
</reference>
<name>A0A0D3JG80_EMIH1</name>
<protein>
    <recommendedName>
        <fullName evidence="3">Myb-like domain-containing protein</fullName>
    </recommendedName>
</protein>
<dbReference type="GeneID" id="17268061"/>
<accession>A0A0D3JG80</accession>
<dbReference type="KEGG" id="ehx:EMIHUDRAFT_123740"/>
<dbReference type="HOGENOM" id="CLU_884538_0_0_1"/>
<organism evidence="1 2">
    <name type="scientific">Emiliania huxleyi (strain CCMP1516)</name>
    <dbReference type="NCBI Taxonomy" id="280463"/>
    <lineage>
        <taxon>Eukaryota</taxon>
        <taxon>Haptista</taxon>
        <taxon>Haptophyta</taxon>
        <taxon>Prymnesiophyceae</taxon>
        <taxon>Isochrysidales</taxon>
        <taxon>Noelaerhabdaceae</taxon>
        <taxon>Emiliania</taxon>
    </lineage>
</organism>
<dbReference type="PaxDb" id="2903-EOD22515"/>
<sequence>MPSRVVEDIWNVTAAQLSPDPVRVAVMECTDPDESKRSAALKARMERRGDGVDDSPAADDDISAAINQYLSTCDRIKRGSAEPWTEQEDRQLLHAFWLSLVDPTAPLRSAVIGSGRGAHAIEHRLNQLRSRLPPHVAERALPSRQKQLQTSRWLELAERCCNPQTRPSGPQQNDAAVAKAARAAIADDENLDDAGKQALRRAAGRAPLQRLPLSGLAANYTVPPMRISRRARSSHCLLTAAAGRQADRPRARPDRGAIWALGEAGADPGEVASVRINDTRFFLLDANSALARLRHTTYNVLDIQSGTSIADLLSN</sequence>
<dbReference type="RefSeq" id="XP_005774944.1">
    <property type="nucleotide sequence ID" value="XM_005774887.1"/>
</dbReference>
<dbReference type="Proteomes" id="UP000013827">
    <property type="component" value="Unassembled WGS sequence"/>
</dbReference>
<dbReference type="AlphaFoldDB" id="A0A0D3JG80"/>
<dbReference type="EnsemblProtists" id="EOD22515">
    <property type="protein sequence ID" value="EOD22515"/>
    <property type="gene ID" value="EMIHUDRAFT_123740"/>
</dbReference>
<reference evidence="2" key="1">
    <citation type="journal article" date="2013" name="Nature">
        <title>Pan genome of the phytoplankton Emiliania underpins its global distribution.</title>
        <authorList>
            <person name="Read B.A."/>
            <person name="Kegel J."/>
            <person name="Klute M.J."/>
            <person name="Kuo A."/>
            <person name="Lefebvre S.C."/>
            <person name="Maumus F."/>
            <person name="Mayer C."/>
            <person name="Miller J."/>
            <person name="Monier A."/>
            <person name="Salamov A."/>
            <person name="Young J."/>
            <person name="Aguilar M."/>
            <person name="Claverie J.M."/>
            <person name="Frickenhaus S."/>
            <person name="Gonzalez K."/>
            <person name="Herman E.K."/>
            <person name="Lin Y.C."/>
            <person name="Napier J."/>
            <person name="Ogata H."/>
            <person name="Sarno A.F."/>
            <person name="Shmutz J."/>
            <person name="Schroeder D."/>
            <person name="de Vargas C."/>
            <person name="Verret F."/>
            <person name="von Dassow P."/>
            <person name="Valentin K."/>
            <person name="Van de Peer Y."/>
            <person name="Wheeler G."/>
            <person name="Dacks J.B."/>
            <person name="Delwiche C.F."/>
            <person name="Dyhrman S.T."/>
            <person name="Glockner G."/>
            <person name="John U."/>
            <person name="Richards T."/>
            <person name="Worden A.Z."/>
            <person name="Zhang X."/>
            <person name="Grigoriev I.V."/>
            <person name="Allen A.E."/>
            <person name="Bidle K."/>
            <person name="Borodovsky M."/>
            <person name="Bowler C."/>
            <person name="Brownlee C."/>
            <person name="Cock J.M."/>
            <person name="Elias M."/>
            <person name="Gladyshev V.N."/>
            <person name="Groth M."/>
            <person name="Guda C."/>
            <person name="Hadaegh A."/>
            <person name="Iglesias-Rodriguez M.D."/>
            <person name="Jenkins J."/>
            <person name="Jones B.M."/>
            <person name="Lawson T."/>
            <person name="Leese F."/>
            <person name="Lindquist E."/>
            <person name="Lobanov A."/>
            <person name="Lomsadze A."/>
            <person name="Malik S.B."/>
            <person name="Marsh M.E."/>
            <person name="Mackinder L."/>
            <person name="Mock T."/>
            <person name="Mueller-Roeber B."/>
            <person name="Pagarete A."/>
            <person name="Parker M."/>
            <person name="Probert I."/>
            <person name="Quesneville H."/>
            <person name="Raines C."/>
            <person name="Rensing S.A."/>
            <person name="Riano-Pachon D.M."/>
            <person name="Richier S."/>
            <person name="Rokitta S."/>
            <person name="Shiraiwa Y."/>
            <person name="Soanes D.M."/>
            <person name="van der Giezen M."/>
            <person name="Wahlund T.M."/>
            <person name="Williams B."/>
            <person name="Wilson W."/>
            <person name="Wolfe G."/>
            <person name="Wurch L.L."/>
        </authorList>
    </citation>
    <scope>NUCLEOTIDE SEQUENCE</scope>
</reference>
<evidence type="ECO:0000313" key="2">
    <source>
        <dbReference type="Proteomes" id="UP000013827"/>
    </source>
</evidence>